<dbReference type="AlphaFoldDB" id="A0AA48HEA8"/>
<dbReference type="InterPro" id="IPR002142">
    <property type="entry name" value="Peptidase_S49"/>
</dbReference>
<name>A0AA48HEA8_9RHOB</name>
<accession>A0AA48HEA8</accession>
<proteinExistence type="inferred from homology"/>
<gene>
    <name evidence="6" type="primary">sohB</name>
    <name evidence="6" type="ORF">MACH21_02010</name>
</gene>
<keyword evidence="2" id="KW-0645">Protease</keyword>
<dbReference type="Pfam" id="PF01343">
    <property type="entry name" value="Peptidase_S49"/>
    <property type="match status" value="1"/>
</dbReference>
<evidence type="ECO:0000256" key="3">
    <source>
        <dbReference type="ARBA" id="ARBA00022801"/>
    </source>
</evidence>
<sequence>MKRFVPFIAKDPLVSVITLSGVIAASNRGGTLSDAALAPAIERAFAKGKPTAVALVLNSPGGSPAQSSLIAARIRRLAEEKQIPVHAFVEDVAASGGYWLACAADDIWIDASSIVGSIGVISAGFGLHEAIARIGIERRVHTSGKDKSMLDPFRPERPEDVERLKSIQSQIHDSFIAHVKSRRGARLAQDADLFTGEFWVGQRAVDLGLADGIGHIVPVLKDRYGKKTRFQRFGPRRGLFQRFSASLSAELTGTLQDSALRARYGLS</sequence>
<dbReference type="Proteomes" id="UP001337723">
    <property type="component" value="Chromosome"/>
</dbReference>
<protein>
    <submittedName>
        <fullName evidence="6">Multidrug transporter</fullName>
    </submittedName>
</protein>
<comment type="similarity">
    <text evidence="1">Belongs to the peptidase S49 family.</text>
</comment>
<dbReference type="PANTHER" id="PTHR42987:SF8">
    <property type="entry name" value="PROTEINASE"/>
    <property type="match status" value="1"/>
</dbReference>
<dbReference type="Gene3D" id="3.90.226.10">
    <property type="entry name" value="2-enoyl-CoA Hydratase, Chain A, domain 1"/>
    <property type="match status" value="1"/>
</dbReference>
<dbReference type="EMBL" id="AP027266">
    <property type="protein sequence ID" value="BDW84024.1"/>
    <property type="molecule type" value="Genomic_DNA"/>
</dbReference>
<evidence type="ECO:0000256" key="1">
    <source>
        <dbReference type="ARBA" id="ARBA00008683"/>
    </source>
</evidence>
<keyword evidence="7" id="KW-1185">Reference proteome</keyword>
<evidence type="ECO:0000313" key="7">
    <source>
        <dbReference type="Proteomes" id="UP001337723"/>
    </source>
</evidence>
<keyword evidence="3" id="KW-0378">Hydrolase</keyword>
<dbReference type="Gene3D" id="6.20.330.10">
    <property type="match status" value="1"/>
</dbReference>
<evidence type="ECO:0000256" key="4">
    <source>
        <dbReference type="ARBA" id="ARBA00022825"/>
    </source>
</evidence>
<keyword evidence="4" id="KW-0720">Serine protease</keyword>
<dbReference type="InterPro" id="IPR029045">
    <property type="entry name" value="ClpP/crotonase-like_dom_sf"/>
</dbReference>
<feature type="domain" description="Peptidase S49" evidence="5">
    <location>
        <begin position="79"/>
        <end position="216"/>
    </location>
</feature>
<dbReference type="CDD" id="cd07023">
    <property type="entry name" value="S49_Sppa_N_C"/>
    <property type="match status" value="1"/>
</dbReference>
<dbReference type="PANTHER" id="PTHR42987">
    <property type="entry name" value="PEPTIDASE S49"/>
    <property type="match status" value="1"/>
</dbReference>
<dbReference type="RefSeq" id="WP_338273524.1">
    <property type="nucleotide sequence ID" value="NZ_AP027266.1"/>
</dbReference>
<dbReference type="GO" id="GO:0006508">
    <property type="term" value="P:proteolysis"/>
    <property type="evidence" value="ECO:0007669"/>
    <property type="project" value="UniProtKB-KW"/>
</dbReference>
<dbReference type="KEGG" id="rmai:MACH21_02010"/>
<evidence type="ECO:0000259" key="5">
    <source>
        <dbReference type="Pfam" id="PF01343"/>
    </source>
</evidence>
<dbReference type="GO" id="GO:0008236">
    <property type="term" value="F:serine-type peptidase activity"/>
    <property type="evidence" value="ECO:0007669"/>
    <property type="project" value="UniProtKB-KW"/>
</dbReference>
<dbReference type="InterPro" id="IPR047272">
    <property type="entry name" value="S49_SppA_C"/>
</dbReference>
<organism evidence="6 7">
    <name type="scientific">Roseicyclus marinus</name>
    <dbReference type="NCBI Taxonomy" id="2161673"/>
    <lineage>
        <taxon>Bacteria</taxon>
        <taxon>Pseudomonadati</taxon>
        <taxon>Pseudomonadota</taxon>
        <taxon>Alphaproteobacteria</taxon>
        <taxon>Rhodobacterales</taxon>
        <taxon>Roseobacteraceae</taxon>
        <taxon>Roseicyclus</taxon>
    </lineage>
</organism>
<evidence type="ECO:0000313" key="6">
    <source>
        <dbReference type="EMBL" id="BDW84024.1"/>
    </source>
</evidence>
<dbReference type="SUPFAM" id="SSF52096">
    <property type="entry name" value="ClpP/crotonase"/>
    <property type="match status" value="1"/>
</dbReference>
<evidence type="ECO:0000256" key="2">
    <source>
        <dbReference type="ARBA" id="ARBA00022670"/>
    </source>
</evidence>
<reference evidence="6 7" key="1">
    <citation type="submission" date="2023-01" db="EMBL/GenBank/DDBJ databases">
        <title>Complete genome sequence of Roseicyclus marinus strain Dej080120_10.</title>
        <authorList>
            <person name="Ueki S."/>
            <person name="Maruyama F."/>
        </authorList>
    </citation>
    <scope>NUCLEOTIDE SEQUENCE [LARGE SCALE GENOMIC DNA]</scope>
    <source>
        <strain evidence="6 7">Dej080120_10</strain>
    </source>
</reference>